<keyword evidence="1" id="KW-0732">Signal</keyword>
<gene>
    <name evidence="2" type="ORF">OSTQU699_LOCUS10615</name>
</gene>
<protein>
    <submittedName>
        <fullName evidence="2">Uncharacterized protein</fullName>
    </submittedName>
</protein>
<evidence type="ECO:0000313" key="3">
    <source>
        <dbReference type="Proteomes" id="UP000708148"/>
    </source>
</evidence>
<organism evidence="2 3">
    <name type="scientific">Ostreobium quekettii</name>
    <dbReference type="NCBI Taxonomy" id="121088"/>
    <lineage>
        <taxon>Eukaryota</taxon>
        <taxon>Viridiplantae</taxon>
        <taxon>Chlorophyta</taxon>
        <taxon>core chlorophytes</taxon>
        <taxon>Ulvophyceae</taxon>
        <taxon>TCBD clade</taxon>
        <taxon>Bryopsidales</taxon>
        <taxon>Ostreobineae</taxon>
        <taxon>Ostreobiaceae</taxon>
        <taxon>Ostreobium</taxon>
    </lineage>
</organism>
<feature type="chain" id="PRO_5035806931" evidence="1">
    <location>
        <begin position="18"/>
        <end position="126"/>
    </location>
</feature>
<keyword evidence="3" id="KW-1185">Reference proteome</keyword>
<name>A0A8S1JBV4_9CHLO</name>
<evidence type="ECO:0000313" key="2">
    <source>
        <dbReference type="EMBL" id="CAD7705260.1"/>
    </source>
</evidence>
<feature type="signal peptide" evidence="1">
    <location>
        <begin position="1"/>
        <end position="17"/>
    </location>
</feature>
<dbReference type="AlphaFoldDB" id="A0A8S1JBV4"/>
<dbReference type="Proteomes" id="UP000708148">
    <property type="component" value="Unassembled WGS sequence"/>
</dbReference>
<reference evidence="2" key="1">
    <citation type="submission" date="2020-12" db="EMBL/GenBank/DDBJ databases">
        <authorList>
            <person name="Iha C."/>
        </authorList>
    </citation>
    <scope>NUCLEOTIDE SEQUENCE</scope>
</reference>
<dbReference type="EMBL" id="CAJHUC010003063">
    <property type="protein sequence ID" value="CAD7705260.1"/>
    <property type="molecule type" value="Genomic_DNA"/>
</dbReference>
<accession>A0A8S1JBV4</accession>
<comment type="caution">
    <text evidence="2">The sequence shown here is derived from an EMBL/GenBank/DDBJ whole genome shotgun (WGS) entry which is preliminary data.</text>
</comment>
<sequence length="126" mass="13800">MWPLPTWWHMPASFGWPAGLLRPGTKCAWWRPTVAIGRWLREGATRNAGCDPRVAHRAGRNYTMMVRGRIGFAVNGHMVCVLGTGSPNLKLVDHLEVLQDVFSSCGKGNGGVVRGGRGRPPLRNNG</sequence>
<proteinExistence type="predicted"/>
<evidence type="ECO:0000256" key="1">
    <source>
        <dbReference type="SAM" id="SignalP"/>
    </source>
</evidence>